<name>A0A090MG55_9HYPO</name>
<gene>
    <name evidence="2" type="ORF">BN851_0133220</name>
</gene>
<sequence>MRRQQVQVPSSSPKDGTAEGNGILKPGEGGRLQDKSKKREYVPVPVLSCPVSVQPACSCAYVHVFDRSDTVHPTSFYLESVCLSTQRTPPVARDDEGSSWSRSQGLRSVPQAAKLKGNSTLLPVFRPSSPVPRLGIWSLELWIRLVPCNLHP</sequence>
<organism evidence="2">
    <name type="scientific">Fusarium acuminatum CS5907</name>
    <dbReference type="NCBI Taxonomy" id="1318461"/>
    <lineage>
        <taxon>Eukaryota</taxon>
        <taxon>Fungi</taxon>
        <taxon>Dikarya</taxon>
        <taxon>Ascomycota</taxon>
        <taxon>Pezizomycotina</taxon>
        <taxon>Sordariomycetes</taxon>
        <taxon>Hypocreomycetidae</taxon>
        <taxon>Hypocreales</taxon>
        <taxon>Nectriaceae</taxon>
        <taxon>Fusarium</taxon>
        <taxon>Fusarium tricinctum species complex</taxon>
    </lineage>
</organism>
<reference evidence="2" key="1">
    <citation type="submission" date="2013-05" db="EMBL/GenBank/DDBJ databases">
        <title>Draft genome sequences of six wheat associated Fusarium spp. isolates.</title>
        <authorList>
            <person name="Moolhuijzen P.M."/>
            <person name="Manners J.M."/>
            <person name="Wilcox S."/>
            <person name="Bellgard M.I."/>
            <person name="Gardiner D.M."/>
        </authorList>
    </citation>
    <scope>NUCLEOTIDE SEQUENCE</scope>
    <source>
        <strain evidence="2">CS5907</strain>
    </source>
</reference>
<feature type="region of interest" description="Disordered" evidence="1">
    <location>
        <begin position="1"/>
        <end position="36"/>
    </location>
</feature>
<proteinExistence type="predicted"/>
<protein>
    <submittedName>
        <fullName evidence="2">WGS project CBMG000000000 data, contig CS5907-c003124</fullName>
    </submittedName>
</protein>
<evidence type="ECO:0000256" key="1">
    <source>
        <dbReference type="SAM" id="MobiDB-lite"/>
    </source>
</evidence>
<feature type="compositionally biased region" description="Polar residues" evidence="1">
    <location>
        <begin position="1"/>
        <end position="14"/>
    </location>
</feature>
<dbReference type="EMBL" id="CBMG010003108">
    <property type="protein sequence ID" value="CEG03897.1"/>
    <property type="molecule type" value="Genomic_DNA"/>
</dbReference>
<feature type="region of interest" description="Disordered" evidence="1">
    <location>
        <begin position="88"/>
        <end position="107"/>
    </location>
</feature>
<accession>A0A090MG55</accession>
<comment type="caution">
    <text evidence="2">The sequence shown here is derived from an EMBL/GenBank/DDBJ whole genome shotgun (WGS) entry which is preliminary data.</text>
</comment>
<evidence type="ECO:0000313" key="2">
    <source>
        <dbReference type="EMBL" id="CEG03897.1"/>
    </source>
</evidence>
<dbReference type="AlphaFoldDB" id="A0A090MG55"/>